<dbReference type="EMBL" id="FOJU01000003">
    <property type="protein sequence ID" value="SFB00715.1"/>
    <property type="molecule type" value="Genomic_DNA"/>
</dbReference>
<dbReference type="PANTHER" id="PTHR30537">
    <property type="entry name" value="HTH-TYPE TRANSCRIPTIONAL REGULATOR"/>
    <property type="match status" value="1"/>
</dbReference>
<dbReference type="GO" id="GO:0006351">
    <property type="term" value="P:DNA-templated transcription"/>
    <property type="evidence" value="ECO:0007669"/>
    <property type="project" value="TreeGrafter"/>
</dbReference>
<reference evidence="6 7" key="1">
    <citation type="submission" date="2016-10" db="EMBL/GenBank/DDBJ databases">
        <authorList>
            <person name="de Groot N.N."/>
        </authorList>
    </citation>
    <scope>NUCLEOTIDE SEQUENCE [LARGE SCALE GENOMIC DNA]</scope>
    <source>
        <strain evidence="6 7">DSM 29316</strain>
    </source>
</reference>
<dbReference type="GO" id="GO:0043565">
    <property type="term" value="F:sequence-specific DNA binding"/>
    <property type="evidence" value="ECO:0007669"/>
    <property type="project" value="TreeGrafter"/>
</dbReference>
<evidence type="ECO:0000313" key="6">
    <source>
        <dbReference type="EMBL" id="SFB00715.1"/>
    </source>
</evidence>
<dbReference type="PROSITE" id="PS50931">
    <property type="entry name" value="HTH_LYSR"/>
    <property type="match status" value="1"/>
</dbReference>
<gene>
    <name evidence="6" type="ORF">SAMN05421688_2315</name>
</gene>
<protein>
    <submittedName>
        <fullName evidence="6">LysR family transcriptional regulator, glycine cleavage system transcriptional activator</fullName>
    </submittedName>
</protein>
<dbReference type="InterPro" id="IPR000847">
    <property type="entry name" value="LysR_HTH_N"/>
</dbReference>
<evidence type="ECO:0000313" key="7">
    <source>
        <dbReference type="Proteomes" id="UP000198796"/>
    </source>
</evidence>
<dbReference type="SUPFAM" id="SSF53850">
    <property type="entry name" value="Periplasmic binding protein-like II"/>
    <property type="match status" value="1"/>
</dbReference>
<dbReference type="SUPFAM" id="SSF46785">
    <property type="entry name" value="Winged helix' DNA-binding domain"/>
    <property type="match status" value="1"/>
</dbReference>
<evidence type="ECO:0000256" key="1">
    <source>
        <dbReference type="ARBA" id="ARBA00009437"/>
    </source>
</evidence>
<dbReference type="Pfam" id="PF03466">
    <property type="entry name" value="LysR_substrate"/>
    <property type="match status" value="1"/>
</dbReference>
<dbReference type="InterPro" id="IPR036388">
    <property type="entry name" value="WH-like_DNA-bd_sf"/>
</dbReference>
<dbReference type="PANTHER" id="PTHR30537:SF26">
    <property type="entry name" value="GLYCINE CLEAVAGE SYSTEM TRANSCRIPTIONAL ACTIVATOR"/>
    <property type="match status" value="1"/>
</dbReference>
<evidence type="ECO:0000256" key="2">
    <source>
        <dbReference type="ARBA" id="ARBA00023015"/>
    </source>
</evidence>
<dbReference type="Pfam" id="PF00126">
    <property type="entry name" value="HTH_1"/>
    <property type="match status" value="1"/>
</dbReference>
<dbReference type="InterPro" id="IPR036390">
    <property type="entry name" value="WH_DNA-bd_sf"/>
</dbReference>
<keyword evidence="3" id="KW-0238">DNA-binding</keyword>
<dbReference type="Gene3D" id="1.10.10.10">
    <property type="entry name" value="Winged helix-like DNA-binding domain superfamily/Winged helix DNA-binding domain"/>
    <property type="match status" value="1"/>
</dbReference>
<keyword evidence="7" id="KW-1185">Reference proteome</keyword>
<keyword evidence="2" id="KW-0805">Transcription regulation</keyword>
<dbReference type="PRINTS" id="PR00039">
    <property type="entry name" value="HTHLYSR"/>
</dbReference>
<dbReference type="InterPro" id="IPR005119">
    <property type="entry name" value="LysR_subst-bd"/>
</dbReference>
<evidence type="ECO:0000256" key="3">
    <source>
        <dbReference type="ARBA" id="ARBA00023125"/>
    </source>
</evidence>
<keyword evidence="4" id="KW-0804">Transcription</keyword>
<sequence length="269" mass="29003">MTAAGNALNVSHAAVSQQLRALESRLGVSLLCRAGRGTVMTPEGARLAQSARDGFNLMARELDALTGADAVRALQISTSPTFAALWLMPRLPRFSARAPHLDVMLNPTPALVSLEPGGIDVAIRYGDGNWPGHDVVPLIQSPLVVVAAPSLVGEGPVDGAQALLRHPWLEEYGTNESTDWLRRRGVMDRPGGMLQVPGNLLIDGARTGQGIAVTVRCFVEEDIASGRLRLLFSEDGSKGYFILTRPGVQRAPVREFLRWLACEKLRPET</sequence>
<accession>A0A1I0XI50</accession>
<dbReference type="GO" id="GO:0003700">
    <property type="term" value="F:DNA-binding transcription factor activity"/>
    <property type="evidence" value="ECO:0007669"/>
    <property type="project" value="InterPro"/>
</dbReference>
<feature type="domain" description="HTH lysR-type" evidence="5">
    <location>
        <begin position="1"/>
        <end position="41"/>
    </location>
</feature>
<evidence type="ECO:0000259" key="5">
    <source>
        <dbReference type="PROSITE" id="PS50931"/>
    </source>
</evidence>
<dbReference type="InterPro" id="IPR058163">
    <property type="entry name" value="LysR-type_TF_proteobact-type"/>
</dbReference>
<comment type="similarity">
    <text evidence="1">Belongs to the LysR transcriptional regulatory family.</text>
</comment>
<dbReference type="STRING" id="871651.SAMN05421688_2315"/>
<dbReference type="Proteomes" id="UP000198796">
    <property type="component" value="Unassembled WGS sequence"/>
</dbReference>
<organism evidence="6 7">
    <name type="scientific">Poseidonocella pacifica</name>
    <dbReference type="NCBI Taxonomy" id="871651"/>
    <lineage>
        <taxon>Bacteria</taxon>
        <taxon>Pseudomonadati</taxon>
        <taxon>Pseudomonadota</taxon>
        <taxon>Alphaproteobacteria</taxon>
        <taxon>Rhodobacterales</taxon>
        <taxon>Roseobacteraceae</taxon>
        <taxon>Poseidonocella</taxon>
    </lineage>
</organism>
<proteinExistence type="inferred from homology"/>
<dbReference type="AlphaFoldDB" id="A0A1I0XI50"/>
<name>A0A1I0XI50_9RHOB</name>
<dbReference type="Gene3D" id="3.40.190.10">
    <property type="entry name" value="Periplasmic binding protein-like II"/>
    <property type="match status" value="2"/>
</dbReference>
<evidence type="ECO:0000256" key="4">
    <source>
        <dbReference type="ARBA" id="ARBA00023163"/>
    </source>
</evidence>